<dbReference type="Gramene" id="OMO51593">
    <property type="protein sequence ID" value="OMO51593"/>
    <property type="gene ID" value="CCACVL1_29690"/>
</dbReference>
<evidence type="ECO:0000256" key="1">
    <source>
        <dbReference type="SAM" id="MobiDB-lite"/>
    </source>
</evidence>
<sequence>MNYTKQVKAKPFFHSLFRNQKGSQRPKILGPVKDAKATSLKE</sequence>
<feature type="region of interest" description="Disordered" evidence="1">
    <location>
        <begin position="19"/>
        <end position="42"/>
    </location>
</feature>
<reference evidence="2 3" key="1">
    <citation type="submission" date="2013-09" db="EMBL/GenBank/DDBJ databases">
        <title>Corchorus capsularis genome sequencing.</title>
        <authorList>
            <person name="Alam M."/>
            <person name="Haque M.S."/>
            <person name="Islam M.S."/>
            <person name="Emdad E.M."/>
            <person name="Islam M.M."/>
            <person name="Ahmed B."/>
            <person name="Halim A."/>
            <person name="Hossen Q.M.M."/>
            <person name="Hossain M.Z."/>
            <person name="Ahmed R."/>
            <person name="Khan M.M."/>
            <person name="Islam R."/>
            <person name="Rashid M.M."/>
            <person name="Khan S.A."/>
            <person name="Rahman M.S."/>
            <person name="Alam M."/>
        </authorList>
    </citation>
    <scope>NUCLEOTIDE SEQUENCE [LARGE SCALE GENOMIC DNA]</scope>
    <source>
        <strain evidence="3">cv. CVL-1</strain>
        <tissue evidence="2">Whole seedling</tissue>
    </source>
</reference>
<feature type="compositionally biased region" description="Basic and acidic residues" evidence="1">
    <location>
        <begin position="33"/>
        <end position="42"/>
    </location>
</feature>
<dbReference type="EMBL" id="AWWV01015759">
    <property type="protein sequence ID" value="OMO51593.1"/>
    <property type="molecule type" value="Genomic_DNA"/>
</dbReference>
<proteinExistence type="predicted"/>
<accession>A0A1R3G0L1</accession>
<gene>
    <name evidence="2" type="ORF">CCACVL1_29690</name>
</gene>
<comment type="caution">
    <text evidence="2">The sequence shown here is derived from an EMBL/GenBank/DDBJ whole genome shotgun (WGS) entry which is preliminary data.</text>
</comment>
<dbReference type="AlphaFoldDB" id="A0A1R3G0L1"/>
<evidence type="ECO:0000313" key="3">
    <source>
        <dbReference type="Proteomes" id="UP000188268"/>
    </source>
</evidence>
<organism evidence="2 3">
    <name type="scientific">Corchorus capsularis</name>
    <name type="common">Jute</name>
    <dbReference type="NCBI Taxonomy" id="210143"/>
    <lineage>
        <taxon>Eukaryota</taxon>
        <taxon>Viridiplantae</taxon>
        <taxon>Streptophyta</taxon>
        <taxon>Embryophyta</taxon>
        <taxon>Tracheophyta</taxon>
        <taxon>Spermatophyta</taxon>
        <taxon>Magnoliopsida</taxon>
        <taxon>eudicotyledons</taxon>
        <taxon>Gunneridae</taxon>
        <taxon>Pentapetalae</taxon>
        <taxon>rosids</taxon>
        <taxon>malvids</taxon>
        <taxon>Malvales</taxon>
        <taxon>Malvaceae</taxon>
        <taxon>Grewioideae</taxon>
        <taxon>Apeibeae</taxon>
        <taxon>Corchorus</taxon>
    </lineage>
</organism>
<protein>
    <submittedName>
        <fullName evidence="2">Uncharacterized protein</fullName>
    </submittedName>
</protein>
<name>A0A1R3G0L1_COCAP</name>
<dbReference type="Proteomes" id="UP000188268">
    <property type="component" value="Unassembled WGS sequence"/>
</dbReference>
<keyword evidence="3" id="KW-1185">Reference proteome</keyword>
<evidence type="ECO:0000313" key="2">
    <source>
        <dbReference type="EMBL" id="OMO51593.1"/>
    </source>
</evidence>